<dbReference type="EMBL" id="CP062983">
    <property type="protein sequence ID" value="QPC84346.1"/>
    <property type="molecule type" value="Genomic_DNA"/>
</dbReference>
<accession>A0A7S8IG55</accession>
<dbReference type="PANTHER" id="PTHR43434">
    <property type="entry name" value="PHOSPHOGLYCOLATE PHOSPHATASE"/>
    <property type="match status" value="1"/>
</dbReference>
<dbReference type="Gene3D" id="1.10.150.240">
    <property type="entry name" value="Putative phosphatase, domain 2"/>
    <property type="match status" value="1"/>
</dbReference>
<dbReference type="InterPro" id="IPR023198">
    <property type="entry name" value="PGP-like_dom2"/>
</dbReference>
<dbReference type="Pfam" id="PF00702">
    <property type="entry name" value="Hydrolase"/>
    <property type="match status" value="1"/>
</dbReference>
<reference evidence="1 2" key="1">
    <citation type="submission" date="2020-02" db="EMBL/GenBank/DDBJ databases">
        <authorList>
            <person name="Zheng R.K."/>
            <person name="Sun C.M."/>
        </authorList>
    </citation>
    <scope>NUCLEOTIDE SEQUENCE [LARGE SCALE GENOMIC DNA]</scope>
    <source>
        <strain evidence="2">rifampicinis</strain>
    </source>
</reference>
<dbReference type="GO" id="GO:0005829">
    <property type="term" value="C:cytosol"/>
    <property type="evidence" value="ECO:0007669"/>
    <property type="project" value="TreeGrafter"/>
</dbReference>
<proteinExistence type="predicted"/>
<dbReference type="InterPro" id="IPR036412">
    <property type="entry name" value="HAD-like_sf"/>
</dbReference>
<evidence type="ECO:0000313" key="1">
    <source>
        <dbReference type="EMBL" id="QPC84346.1"/>
    </source>
</evidence>
<dbReference type="PANTHER" id="PTHR43434:SF1">
    <property type="entry name" value="PHOSPHOGLYCOLATE PHOSPHATASE"/>
    <property type="match status" value="1"/>
</dbReference>
<keyword evidence="2" id="KW-1185">Reference proteome</keyword>
<name>A0A7S8IG55_9CHLR</name>
<keyword evidence="1" id="KW-0378">Hydrolase</keyword>
<dbReference type="SFLD" id="SFLDG01129">
    <property type="entry name" value="C1.5:_HAD__Beta-PGM__Phosphata"/>
    <property type="match status" value="1"/>
</dbReference>
<dbReference type="Gene3D" id="3.40.50.1000">
    <property type="entry name" value="HAD superfamily/HAD-like"/>
    <property type="match status" value="1"/>
</dbReference>
<organism evidence="1 2">
    <name type="scientific">Phototrophicus methaneseepsis</name>
    <dbReference type="NCBI Taxonomy" id="2710758"/>
    <lineage>
        <taxon>Bacteria</taxon>
        <taxon>Bacillati</taxon>
        <taxon>Chloroflexota</taxon>
        <taxon>Candidatus Thermofontia</taxon>
        <taxon>Phototrophicales</taxon>
        <taxon>Phototrophicaceae</taxon>
        <taxon>Phototrophicus</taxon>
    </lineage>
</organism>
<dbReference type="InterPro" id="IPR023214">
    <property type="entry name" value="HAD_sf"/>
</dbReference>
<dbReference type="InterPro" id="IPR050155">
    <property type="entry name" value="HAD-like_hydrolase_sf"/>
</dbReference>
<dbReference type="AlphaFoldDB" id="A0A7S8IG55"/>
<dbReference type="GO" id="GO:0008967">
    <property type="term" value="F:phosphoglycolate phosphatase activity"/>
    <property type="evidence" value="ECO:0007669"/>
    <property type="project" value="TreeGrafter"/>
</dbReference>
<dbReference type="Proteomes" id="UP000594468">
    <property type="component" value="Chromosome"/>
</dbReference>
<protein>
    <submittedName>
        <fullName evidence="1">HAD hydrolase-like protein</fullName>
    </submittedName>
</protein>
<dbReference type="RefSeq" id="WP_195172409.1">
    <property type="nucleotide sequence ID" value="NZ_CP062983.1"/>
</dbReference>
<evidence type="ECO:0000313" key="2">
    <source>
        <dbReference type="Proteomes" id="UP000594468"/>
    </source>
</evidence>
<sequence length="227" mass="24674">MALKLILFDIDGTLLITNGASREAKALAMQEVFGTDAGIREIPFGGKTDWQILAEALAPHGYTVADLETHMAHYQTRFAHHMAEVIRQFEVTVLPGAAELVAKLRERDDVLLGILTGNTKETAPVKLQAGGFDPAWFLVGAYGSESAERNDLPALALERALAYSKLPIANEDVWIIGDTVRDVLAARAIGGKVVAVLTGFEDIDELVASQPDYLLNDLTEFDEKVDL</sequence>
<dbReference type="SUPFAM" id="SSF56784">
    <property type="entry name" value="HAD-like"/>
    <property type="match status" value="1"/>
</dbReference>
<gene>
    <name evidence="1" type="ORF">G4Y79_08215</name>
</gene>
<dbReference type="KEGG" id="pmet:G4Y79_08215"/>
<dbReference type="SFLD" id="SFLDS00003">
    <property type="entry name" value="Haloacid_Dehalogenase"/>
    <property type="match status" value="1"/>
</dbReference>
<dbReference type="GO" id="GO:0006281">
    <property type="term" value="P:DNA repair"/>
    <property type="evidence" value="ECO:0007669"/>
    <property type="project" value="TreeGrafter"/>
</dbReference>